<dbReference type="Proteomes" id="UP000000560">
    <property type="component" value="Chromosome IV"/>
</dbReference>
<dbReference type="InterPro" id="IPR007309">
    <property type="entry name" value="TFIIIC_Bblock-bd"/>
</dbReference>
<evidence type="ECO:0000256" key="4">
    <source>
        <dbReference type="ARBA" id="ARBA00023163"/>
    </source>
</evidence>
<reference evidence="10" key="2">
    <citation type="journal article" date="2009" name="Fungal Genet. Biol.">
        <title>The 2008 update of the Aspergillus nidulans genome annotation: a community effort.</title>
        <authorList>
            <person name="Wortman J.R."/>
            <person name="Gilsenan J.M."/>
            <person name="Joardar V."/>
            <person name="Deegan J."/>
            <person name="Clutterbuck J."/>
            <person name="Andersen M.R."/>
            <person name="Archer D."/>
            <person name="Bencina M."/>
            <person name="Braus G."/>
            <person name="Coutinho P."/>
            <person name="von Dohren H."/>
            <person name="Doonan J."/>
            <person name="Driessen A.J."/>
            <person name="Durek P."/>
            <person name="Espeso E."/>
            <person name="Fekete E."/>
            <person name="Flipphi M."/>
            <person name="Estrada C.G."/>
            <person name="Geysens S."/>
            <person name="Goldman G."/>
            <person name="de Groot P.W."/>
            <person name="Hansen K."/>
            <person name="Harris S.D."/>
            <person name="Heinekamp T."/>
            <person name="Helmstaedt K."/>
            <person name="Henrissat B."/>
            <person name="Hofmann G."/>
            <person name="Homan T."/>
            <person name="Horio T."/>
            <person name="Horiuchi H."/>
            <person name="James S."/>
            <person name="Jones M."/>
            <person name="Karaffa L."/>
            <person name="Karanyi Z."/>
            <person name="Kato M."/>
            <person name="Keller N."/>
            <person name="Kelly D.E."/>
            <person name="Kiel J.A."/>
            <person name="Kim J.M."/>
            <person name="van der Klei I.J."/>
            <person name="Klis F.M."/>
            <person name="Kovalchuk A."/>
            <person name="Krasevec N."/>
            <person name="Kubicek C.P."/>
            <person name="Liu B."/>
            <person name="Maccabe A."/>
            <person name="Meyer V."/>
            <person name="Mirabito P."/>
            <person name="Miskei M."/>
            <person name="Mos M."/>
            <person name="Mullins J."/>
            <person name="Nelson D.R."/>
            <person name="Nielsen J."/>
            <person name="Oakley B.R."/>
            <person name="Osmani S.A."/>
            <person name="Pakula T."/>
            <person name="Paszewski A."/>
            <person name="Paulsen I."/>
            <person name="Pilsyk S."/>
            <person name="Pocsi I."/>
            <person name="Punt P.J."/>
            <person name="Ram A.F."/>
            <person name="Ren Q."/>
            <person name="Robellet X."/>
            <person name="Robson G."/>
            <person name="Seiboth B."/>
            <person name="van Solingen P."/>
            <person name="Specht T."/>
            <person name="Sun J."/>
            <person name="Taheri-Talesh N."/>
            <person name="Takeshita N."/>
            <person name="Ussery D."/>
            <person name="vanKuyk P.A."/>
            <person name="Visser H."/>
            <person name="van de Vondervoort P.J."/>
            <person name="de Vries R.P."/>
            <person name="Walton J."/>
            <person name="Xiang X."/>
            <person name="Xiong Y."/>
            <person name="Zeng A.P."/>
            <person name="Brandt B.W."/>
            <person name="Cornell M.J."/>
            <person name="van den Hondel C.A."/>
            <person name="Visser J."/>
            <person name="Oliver S.G."/>
            <person name="Turner G."/>
        </authorList>
    </citation>
    <scope>GENOME REANNOTATION</scope>
    <source>
        <strain evidence="10">FGSC A4 / ATCC 38163 / CBS 112.46 / NRRL 194 / M139</strain>
    </source>
</reference>
<evidence type="ECO:0000259" key="7">
    <source>
        <dbReference type="Pfam" id="PF04182"/>
    </source>
</evidence>
<dbReference type="GO" id="GO:0006384">
    <property type="term" value="P:transcription initiation at RNA polymerase III promoter"/>
    <property type="evidence" value="ECO:0000318"/>
    <property type="project" value="GO_Central"/>
</dbReference>
<keyword evidence="10" id="KW-1185">Reference proteome</keyword>
<evidence type="ECO:0000256" key="5">
    <source>
        <dbReference type="ARBA" id="ARBA00023242"/>
    </source>
</evidence>
<dbReference type="GO" id="GO:0005634">
    <property type="term" value="C:nucleus"/>
    <property type="evidence" value="ECO:0007669"/>
    <property type="project" value="UniProtKB-SubCell"/>
</dbReference>
<evidence type="ECO:0000313" key="9">
    <source>
        <dbReference type="EMBL" id="CBF78581.1"/>
    </source>
</evidence>
<dbReference type="RefSeq" id="XP_680611.1">
    <property type="nucleotide sequence ID" value="XM_675519.1"/>
</dbReference>
<dbReference type="KEGG" id="ani:ANIA_07342"/>
<feature type="region of interest" description="Disordered" evidence="6">
    <location>
        <begin position="1361"/>
        <end position="1392"/>
    </location>
</feature>
<comment type="subcellular location">
    <subcellularLocation>
        <location evidence="1">Nucleus</location>
    </subcellularLocation>
</comment>
<evidence type="ECO:0000259" key="8">
    <source>
        <dbReference type="Pfam" id="PF20222"/>
    </source>
</evidence>
<protein>
    <submittedName>
        <fullName evidence="9">TFIIIC transcription initiation factor complex subunits Tfc3, putative (AFU_orthologue AFUA_2G16462)</fullName>
    </submittedName>
</protein>
<feature type="region of interest" description="Disordered" evidence="6">
    <location>
        <begin position="578"/>
        <end position="598"/>
    </location>
</feature>
<feature type="compositionally biased region" description="Polar residues" evidence="6">
    <location>
        <begin position="798"/>
        <end position="817"/>
    </location>
</feature>
<dbReference type="InParanoid" id="Q5AWI8"/>
<dbReference type="OrthoDB" id="5403573at2759"/>
<evidence type="ECO:0000256" key="2">
    <source>
        <dbReference type="ARBA" id="ARBA00022553"/>
    </source>
</evidence>
<sequence>MAPSLRDLIDFLLAEIALCGTQDGSGHAPVVDRRFQEKVWQWLTKNPEVSVGKGREGNGLSLEQAERRQHAINNAEEKPLNVFVSLERTWLAITGHEPDDTKVLPMEFALLSIIASRKSSGISQPDLIKLSGQDKRSVPKRTDVLQQKGYIEKRAIQLKGARTSLCTLRKFVSQDAGKSAAGTSEDGPNAVKMIDFNSFTDTLFGILREHKIISRNDLKRVLGFNDHWHWKVLSRALRKFERIGVVKRVKAMSQYAKTMKKYHPCVMLVREPTAKDIELFHDFSIHMYSDIKQNDEAEFEDDAEGEEATGEAPAVGDIRAMEGEQGVEASGRVLPLWSPDRVIHNQLFEVVDRAGTMGSTNSLSQPPHLRHLALVRDTALQRTITHYIHYSARNFGKLVEAGESSWEAVEFIPRNNRSNTVSIPPVHAEPQLDAYGLPQDVPASDLVKNGDCSLSDCMWVVKPKDYNISSSDPKAVELDDGTYAIQYGIKGHSVQSPAGRLATPDTTSLLEVERERASSVDANLASTPVPKRPRKIKRESQNFAGMSELEKLKAMGLDESWTEYSVLLIDRQGPGVYITPRGRRKPAGKERGRPPTSRVAVFKSTKLLDLPWFRTDNESLDITRAASQSPEPFTIDPRLSATAVRGAPPRSAEETNVVHGTKRSHQHDSGSESGTLSPKARKLRRTGRISNGFRSSQELVAEDIFADGQASEAHAHEAQTPSRIQGKRKRTLSPESGHQDVIHVRKRGGQSAKLSHDMPTTDGDGPKGPRRKLTTRQASKASKSLLYPQENGEFAANSIKSSPKSSRPVQYSQSARSENTLFVSQSAIETPTGQNGTLESPQLQDGAPLATVSGTVAKAPIIASSPVPSRLQSATPAAFQTETSASNATPTPETSSRRATRSKLVDKGGSVAFLRRRIVMDLVEKAGGAFPMGSELWYPFVTAWMKTKYKEKPDMRTLRNAVKHLVDAGKLRQQTFCGKDSKGVMVTKTIICKAELAPDDPVIKEMQEKILASGARHYFPPGVDVDPNLTKQGTGSKLVRGGEIPVEPGLTVQLHNKPALVQALEKRKGATIQRRLNRRLEIEQMRESMQEVRPSGVIRLLSRPRPDWYIPSSGPGMAPLFTDDPSFGALRKHGGRRHRPSSIQTVDNRQLKRINFSLSLLAPYAMLMSPAQSFNPLNGTFSTDAGLATFSLARAPQSRAKQVLMARATLMLMNPYQTFSPNNGTFSTNAGLAALFMSRSIQRSSHNRSTRKQEAHLPHSLDDQLMQAGRRNIRIPGETDSRSRDFIRDTNAILRWELQNERLLQERSKDVRYINHGIRDSFESAPIEGGIRFHPEEMGFIYEEPAVGTRRQTGSSPAFTLEEHSVFPPPPPRDAMRMRHYNPPPPPRPRRLEKLNEMLASGNESTSPSASRTQLRRNRLPLPFSRSSYQKLMTAIVAVRALAGGSNGNIVDWPLVSCCFPEQDSKVIQDKGKIFLAKNRLQIAKMQYDFQERFVDAYANNEVPQIDYNNLEGYDWNAVIEWANANLDVPKSDRTPDLPATREQFDNIFELREEPLGSLDELYQTTTAVTLNRKKQLISNIAFAAPLPYEVGRYCSRRRLELSRFEAVKTCVRANVFTPAEVYRAADARDTLSRIDNSLLNNALQSLITERVISQANKGRVVPGRNYDITDYFIQTLSKKRPIEATDVRRASKFKTETLDPALTQQGVFSVAFNAEDGDILALINLFSEGRIKLAPRDPPRDKFGLTEGGYLTRMMNKDKLRFPVDVYPVAGRYVTSNPVSEKASTIPPPCPPRIPIITSTDDTGTGAGTVSAPEKYPLWLDIHGGFIQVLWDLAVGAIVGTVAVRPGISAKRLASAIKPTMGDWEVLMVLEWLTDVGVVRKSSGCAGPGADADEDTDEACWFVREWWGGWS</sequence>
<reference evidence="10" key="1">
    <citation type="journal article" date="2005" name="Nature">
        <title>Sequencing of Aspergillus nidulans and comparative analysis with A. fumigatus and A. oryzae.</title>
        <authorList>
            <person name="Galagan J.E."/>
            <person name="Calvo S.E."/>
            <person name="Cuomo C."/>
            <person name="Ma L.J."/>
            <person name="Wortman J.R."/>
            <person name="Batzoglou S."/>
            <person name="Lee S.I."/>
            <person name="Basturkmen M."/>
            <person name="Spevak C.C."/>
            <person name="Clutterbuck J."/>
            <person name="Kapitonov V."/>
            <person name="Jurka J."/>
            <person name="Scazzocchio C."/>
            <person name="Farman M."/>
            <person name="Butler J."/>
            <person name="Purcell S."/>
            <person name="Harris S."/>
            <person name="Braus G.H."/>
            <person name="Draht O."/>
            <person name="Busch S."/>
            <person name="D'Enfert C."/>
            <person name="Bouchier C."/>
            <person name="Goldman G.H."/>
            <person name="Bell-Pedersen D."/>
            <person name="Griffiths-Jones S."/>
            <person name="Doonan J.H."/>
            <person name="Yu J."/>
            <person name="Vienken K."/>
            <person name="Pain A."/>
            <person name="Freitag M."/>
            <person name="Selker E.U."/>
            <person name="Archer D.B."/>
            <person name="Penalva M.A."/>
            <person name="Oakley B.R."/>
            <person name="Momany M."/>
            <person name="Tanaka T."/>
            <person name="Kumagai T."/>
            <person name="Asai K."/>
            <person name="Machida M."/>
            <person name="Nierman W.C."/>
            <person name="Denning D.W."/>
            <person name="Caddick M."/>
            <person name="Hynes M."/>
            <person name="Paoletti M."/>
            <person name="Fischer R."/>
            <person name="Miller B."/>
            <person name="Dyer P."/>
            <person name="Sachs M.S."/>
            <person name="Osmani S.A."/>
            <person name="Birren B.W."/>
        </authorList>
    </citation>
    <scope>NUCLEOTIDE SEQUENCE [LARGE SCALE GENOMIC DNA]</scope>
    <source>
        <strain evidence="10">FGSC A4 / ATCC 38163 / CBS 112.46 / NRRL 194 / M139</strain>
    </source>
</reference>
<feature type="compositionally biased region" description="Acidic residues" evidence="6">
    <location>
        <begin position="296"/>
        <end position="309"/>
    </location>
</feature>
<dbReference type="GeneID" id="2869788"/>
<evidence type="ECO:0000256" key="6">
    <source>
        <dbReference type="SAM" id="MobiDB-lite"/>
    </source>
</evidence>
<feature type="region of interest" description="Disordered" evidence="6">
    <location>
        <begin position="623"/>
        <end position="691"/>
    </location>
</feature>
<dbReference type="Pfam" id="PF04182">
    <property type="entry name" value="B-block_TFIIIC"/>
    <property type="match status" value="1"/>
</dbReference>
<evidence type="ECO:0000256" key="3">
    <source>
        <dbReference type="ARBA" id="ARBA00023125"/>
    </source>
</evidence>
<dbReference type="Pfam" id="PF20222">
    <property type="entry name" value="DUF6581"/>
    <property type="match status" value="1"/>
</dbReference>
<dbReference type="PANTHER" id="PTHR15180:SF1">
    <property type="entry name" value="GENERAL TRANSCRIPTION FACTOR 3C POLYPEPTIDE 1"/>
    <property type="match status" value="1"/>
</dbReference>
<dbReference type="GO" id="GO:0003677">
    <property type="term" value="F:DNA binding"/>
    <property type="evidence" value="ECO:0007669"/>
    <property type="project" value="UniProtKB-KW"/>
</dbReference>
<gene>
    <name evidence="9" type="ORF">ANIA_07342</name>
</gene>
<dbReference type="OMA" id="CWQLSQP"/>
<name>Q5AWI8_EMENI</name>
<dbReference type="InterPro" id="IPR044210">
    <property type="entry name" value="Tfc3-like"/>
</dbReference>
<feature type="region of interest" description="Disordered" evidence="6">
    <location>
        <begin position="296"/>
        <end position="318"/>
    </location>
</feature>
<keyword evidence="2" id="KW-0597">Phosphoprotein</keyword>
<dbReference type="CDD" id="cd16169">
    <property type="entry name" value="Tau138_eWH"/>
    <property type="match status" value="1"/>
</dbReference>
<keyword evidence="9" id="KW-0648">Protein biosynthesis</keyword>
<feature type="domain" description="Transcription factor tau subunit sfc3/Tfc3 C-terminal" evidence="8">
    <location>
        <begin position="1425"/>
        <end position="1855"/>
    </location>
</feature>
<feature type="region of interest" description="Disordered" evidence="6">
    <location>
        <begin position="710"/>
        <end position="817"/>
    </location>
</feature>
<keyword evidence="5" id="KW-0539">Nucleus</keyword>
<accession>Q5AWI8</accession>
<feature type="region of interest" description="Disordered" evidence="6">
    <location>
        <begin position="867"/>
        <end position="903"/>
    </location>
</feature>
<evidence type="ECO:0000256" key="1">
    <source>
        <dbReference type="ARBA" id="ARBA00004123"/>
    </source>
</evidence>
<keyword evidence="9" id="KW-0396">Initiation factor</keyword>
<dbReference type="HOGENOM" id="CLU_000535_0_0_1"/>
<dbReference type="GO" id="GO:0003743">
    <property type="term" value="F:translation initiation factor activity"/>
    <property type="evidence" value="ECO:0007669"/>
    <property type="project" value="UniProtKB-KW"/>
</dbReference>
<keyword evidence="3" id="KW-0238">DNA-binding</keyword>
<organism evidence="9 10">
    <name type="scientific">Emericella nidulans (strain FGSC A4 / ATCC 38163 / CBS 112.46 / NRRL 194 / M139)</name>
    <name type="common">Aspergillus nidulans</name>
    <dbReference type="NCBI Taxonomy" id="227321"/>
    <lineage>
        <taxon>Eukaryota</taxon>
        <taxon>Fungi</taxon>
        <taxon>Dikarya</taxon>
        <taxon>Ascomycota</taxon>
        <taxon>Pezizomycotina</taxon>
        <taxon>Eurotiomycetes</taxon>
        <taxon>Eurotiomycetidae</taxon>
        <taxon>Eurotiales</taxon>
        <taxon>Aspergillaceae</taxon>
        <taxon>Aspergillus</taxon>
        <taxon>Aspergillus subgen. Nidulantes</taxon>
    </lineage>
</organism>
<feature type="domain" description="B-block binding subunit of TFIIIC" evidence="7">
    <location>
        <begin position="105"/>
        <end position="173"/>
    </location>
</feature>
<keyword evidence="4" id="KW-0804">Transcription</keyword>
<evidence type="ECO:0000313" key="10">
    <source>
        <dbReference type="Proteomes" id="UP000000560"/>
    </source>
</evidence>
<dbReference type="eggNOG" id="ENOG502S2X2">
    <property type="taxonomic scope" value="Eukaryota"/>
</dbReference>
<dbReference type="GO" id="GO:0000127">
    <property type="term" value="C:transcription factor TFIIIC complex"/>
    <property type="evidence" value="ECO:0000318"/>
    <property type="project" value="GO_Central"/>
</dbReference>
<proteinExistence type="predicted"/>
<dbReference type="STRING" id="227321.Q5AWI8"/>
<dbReference type="GO" id="GO:0042791">
    <property type="term" value="P:5S class rRNA transcription by RNA polymerase III"/>
    <property type="evidence" value="ECO:0000318"/>
    <property type="project" value="GO_Central"/>
</dbReference>
<dbReference type="EMBL" id="BN001304">
    <property type="protein sequence ID" value="CBF78581.1"/>
    <property type="molecule type" value="Genomic_DNA"/>
</dbReference>
<dbReference type="PANTHER" id="PTHR15180">
    <property type="entry name" value="GENERAL TRANSCRIPTION FACTOR 3C POLYPEPTIDE 1"/>
    <property type="match status" value="1"/>
</dbReference>
<accession>C8VCK9</accession>
<dbReference type="InterPro" id="IPR035625">
    <property type="entry name" value="Tfc3-like_eWH"/>
</dbReference>
<feature type="compositionally biased region" description="Polar residues" evidence="6">
    <location>
        <begin position="867"/>
        <end position="894"/>
    </location>
</feature>
<dbReference type="InterPro" id="IPR046488">
    <property type="entry name" value="Sfc3/Tfc3_C"/>
</dbReference>